<sequence>MGRHDRWLTPQRAGNILVTGYECPWAAVTISLMARLLVCPSNMIFKKVSDCYFVMSGSARVRVCVVPRSVHRAAIVKLRAFVPCVHSGLLHRLHAEPAPGLCA</sequence>
<keyword evidence="2" id="KW-1185">Reference proteome</keyword>
<gene>
    <name evidence="1" type="ORF">EVAR_46097_1</name>
</gene>
<dbReference type="Proteomes" id="UP000299102">
    <property type="component" value="Unassembled WGS sequence"/>
</dbReference>
<reference evidence="1 2" key="1">
    <citation type="journal article" date="2019" name="Commun. Biol.">
        <title>The bagworm genome reveals a unique fibroin gene that provides high tensile strength.</title>
        <authorList>
            <person name="Kono N."/>
            <person name="Nakamura H."/>
            <person name="Ohtoshi R."/>
            <person name="Tomita M."/>
            <person name="Numata K."/>
            <person name="Arakawa K."/>
        </authorList>
    </citation>
    <scope>NUCLEOTIDE SEQUENCE [LARGE SCALE GENOMIC DNA]</scope>
</reference>
<dbReference type="AlphaFoldDB" id="A0A4C1XFD7"/>
<protein>
    <submittedName>
        <fullName evidence="1">Uncharacterized protein</fullName>
    </submittedName>
</protein>
<evidence type="ECO:0000313" key="2">
    <source>
        <dbReference type="Proteomes" id="UP000299102"/>
    </source>
</evidence>
<proteinExistence type="predicted"/>
<name>A0A4C1XFD7_EUMVA</name>
<accession>A0A4C1XFD7</accession>
<evidence type="ECO:0000313" key="1">
    <source>
        <dbReference type="EMBL" id="GBP62128.1"/>
    </source>
</evidence>
<organism evidence="1 2">
    <name type="scientific">Eumeta variegata</name>
    <name type="common">Bagworm moth</name>
    <name type="synonym">Eumeta japonica</name>
    <dbReference type="NCBI Taxonomy" id="151549"/>
    <lineage>
        <taxon>Eukaryota</taxon>
        <taxon>Metazoa</taxon>
        <taxon>Ecdysozoa</taxon>
        <taxon>Arthropoda</taxon>
        <taxon>Hexapoda</taxon>
        <taxon>Insecta</taxon>
        <taxon>Pterygota</taxon>
        <taxon>Neoptera</taxon>
        <taxon>Endopterygota</taxon>
        <taxon>Lepidoptera</taxon>
        <taxon>Glossata</taxon>
        <taxon>Ditrysia</taxon>
        <taxon>Tineoidea</taxon>
        <taxon>Psychidae</taxon>
        <taxon>Oiketicinae</taxon>
        <taxon>Eumeta</taxon>
    </lineage>
</organism>
<dbReference type="EMBL" id="BGZK01000832">
    <property type="protein sequence ID" value="GBP62128.1"/>
    <property type="molecule type" value="Genomic_DNA"/>
</dbReference>
<comment type="caution">
    <text evidence="1">The sequence shown here is derived from an EMBL/GenBank/DDBJ whole genome shotgun (WGS) entry which is preliminary data.</text>
</comment>